<dbReference type="PANTHER" id="PTHR42834:SF1">
    <property type="entry name" value="ENDONUCLEASE_EXONUCLEASE_PHOSPHATASE FAMILY PROTEIN (AFU_ORTHOLOGUE AFUA_3G09210)"/>
    <property type="match status" value="1"/>
</dbReference>
<evidence type="ECO:0000256" key="1">
    <source>
        <dbReference type="SAM" id="SignalP"/>
    </source>
</evidence>
<dbReference type="PANTHER" id="PTHR42834">
    <property type="entry name" value="ENDONUCLEASE/EXONUCLEASE/PHOSPHATASE FAMILY PROTEIN (AFU_ORTHOLOGUE AFUA_3G09210)"/>
    <property type="match status" value="1"/>
</dbReference>
<dbReference type="SUPFAM" id="SSF56219">
    <property type="entry name" value="DNase I-like"/>
    <property type="match status" value="1"/>
</dbReference>
<organism evidence="3">
    <name type="scientific">Ignavibacterium album</name>
    <dbReference type="NCBI Taxonomy" id="591197"/>
    <lineage>
        <taxon>Bacteria</taxon>
        <taxon>Pseudomonadati</taxon>
        <taxon>Ignavibacteriota</taxon>
        <taxon>Ignavibacteria</taxon>
        <taxon>Ignavibacteriales</taxon>
        <taxon>Ignavibacteriaceae</taxon>
        <taxon>Ignavibacterium</taxon>
    </lineage>
</organism>
<feature type="signal peptide" evidence="1">
    <location>
        <begin position="1"/>
        <end position="18"/>
    </location>
</feature>
<keyword evidence="1" id="KW-0732">Signal</keyword>
<dbReference type="AlphaFoldDB" id="A0A832CVQ7"/>
<dbReference type="Pfam" id="PF19580">
    <property type="entry name" value="Exo_endo_phos_3"/>
    <property type="match status" value="1"/>
</dbReference>
<dbReference type="GO" id="GO:0003824">
    <property type="term" value="F:catalytic activity"/>
    <property type="evidence" value="ECO:0007669"/>
    <property type="project" value="InterPro"/>
</dbReference>
<proteinExistence type="predicted"/>
<accession>A0A832CVQ7</accession>
<dbReference type="InterPro" id="IPR036691">
    <property type="entry name" value="Endo/exonu/phosph_ase_sf"/>
</dbReference>
<feature type="chain" id="PRO_5032920209" description="Endonuclease/exonuclease/phosphatase domain-containing protein" evidence="1">
    <location>
        <begin position="19"/>
        <end position="348"/>
    </location>
</feature>
<dbReference type="InterPro" id="IPR005135">
    <property type="entry name" value="Endo/exonuclease/phosphatase"/>
</dbReference>
<comment type="caution">
    <text evidence="3">The sequence shown here is derived from an EMBL/GenBank/DDBJ whole genome shotgun (WGS) entry which is preliminary data.</text>
</comment>
<reference evidence="3" key="1">
    <citation type="journal article" date="2020" name="mSystems">
        <title>Genome- and Community-Level Interaction Insights into Carbon Utilization and Element Cycling Functions of Hydrothermarchaeota in Hydrothermal Sediment.</title>
        <authorList>
            <person name="Zhou Z."/>
            <person name="Liu Y."/>
            <person name="Xu W."/>
            <person name="Pan J."/>
            <person name="Luo Z.H."/>
            <person name="Li M."/>
        </authorList>
    </citation>
    <scope>NUCLEOTIDE SEQUENCE [LARGE SCALE GENOMIC DNA]</scope>
    <source>
        <strain evidence="3">SpSt-500</strain>
    </source>
</reference>
<dbReference type="EMBL" id="DSVI01000004">
    <property type="protein sequence ID" value="HGT47071.1"/>
    <property type="molecule type" value="Genomic_DNA"/>
</dbReference>
<evidence type="ECO:0000259" key="2">
    <source>
        <dbReference type="Pfam" id="PF19580"/>
    </source>
</evidence>
<protein>
    <recommendedName>
        <fullName evidence="2">Endonuclease/exonuclease/phosphatase domain-containing protein</fullName>
    </recommendedName>
</protein>
<gene>
    <name evidence="3" type="ORF">ENS56_03455</name>
</gene>
<sequence length="348" mass="39968">MKKFLITILIFISYSVCAQSSNEKVLFVSFWNLENLFDTADDPQKNDEEFLPEGVKQWTSDRLERKFYNLARVIRSMNDGNGPDILGVCEVENKSVLDSLVSKHLFDKNYLTESPESPDLRSIQTGIIYDSKKLKLLEVYADTVQLGSNIHTRLILGVKLLLKPDDTVYVFVNHWPSRRGGESESEPRRIKAAETLRNRIDKIFALNKKAKIIAMGDFNDEPTNISILDHLRAKPILCDSMEMINQITHEEDNSDLFNLAYKSFSEGEGSYKHQDDWNMLDQIIVSKELIIGSRVRYLCNSFQVYKPEFMITKSGKYQGTPFPTYGGNRYLGGYSDHFPVTAKFIIEE</sequence>
<feature type="domain" description="Endonuclease/exonuclease/phosphatase" evidence="2">
    <location>
        <begin position="28"/>
        <end position="341"/>
    </location>
</feature>
<dbReference type="Gene3D" id="3.60.10.10">
    <property type="entry name" value="Endonuclease/exonuclease/phosphatase"/>
    <property type="match status" value="1"/>
</dbReference>
<evidence type="ECO:0000313" key="3">
    <source>
        <dbReference type="EMBL" id="HGT47071.1"/>
    </source>
</evidence>
<name>A0A832CVQ7_9BACT</name>